<reference evidence="1 2" key="1">
    <citation type="submission" date="2007-04" db="EMBL/GenBank/DDBJ databases">
        <authorList>
            <person name="Fulton L."/>
            <person name="Clifton S."/>
            <person name="Fulton B."/>
            <person name="Xu J."/>
            <person name="Minx P."/>
            <person name="Pepin K.H."/>
            <person name="Johnson M."/>
            <person name="Thiruvilangam P."/>
            <person name="Bhonagiri V."/>
            <person name="Nash W.E."/>
            <person name="Mardis E.R."/>
            <person name="Wilson R.K."/>
        </authorList>
    </citation>
    <scope>NUCLEOTIDE SEQUENCE [LARGE SCALE GENOMIC DNA]</scope>
    <source>
        <strain evidence="1 2">ATCC 29799</strain>
    </source>
</reference>
<sequence length="49" mass="5752">MVFSVFFIIKLKLLLFVICRWKGGRKNKNRPERMLRADENSVVPPEFGA</sequence>
<protein>
    <submittedName>
        <fullName evidence="1">Uncharacterized protein</fullName>
    </submittedName>
</protein>
<dbReference type="AlphaFoldDB" id="A6NQI0"/>
<dbReference type="EMBL" id="AAXG02000004">
    <property type="protein sequence ID" value="EDN01784.1"/>
    <property type="molecule type" value="Genomic_DNA"/>
</dbReference>
<evidence type="ECO:0000313" key="1">
    <source>
        <dbReference type="EMBL" id="EDN01784.1"/>
    </source>
</evidence>
<organism evidence="1 2">
    <name type="scientific">Pseudoflavonifractor capillosus ATCC 29799</name>
    <dbReference type="NCBI Taxonomy" id="411467"/>
    <lineage>
        <taxon>Bacteria</taxon>
        <taxon>Bacillati</taxon>
        <taxon>Bacillota</taxon>
        <taxon>Clostridia</taxon>
        <taxon>Eubacteriales</taxon>
        <taxon>Oscillospiraceae</taxon>
        <taxon>Pseudoflavonifractor</taxon>
    </lineage>
</organism>
<proteinExistence type="predicted"/>
<keyword evidence="2" id="KW-1185">Reference proteome</keyword>
<comment type="caution">
    <text evidence="1">The sequence shown here is derived from an EMBL/GenBank/DDBJ whole genome shotgun (WGS) entry which is preliminary data.</text>
</comment>
<name>A6NQI0_9FIRM</name>
<reference evidence="1 2" key="2">
    <citation type="submission" date="2007-06" db="EMBL/GenBank/DDBJ databases">
        <title>Draft genome sequence of Pseudoflavonifractor capillosus ATCC 29799.</title>
        <authorList>
            <person name="Sudarsanam P."/>
            <person name="Ley R."/>
            <person name="Guruge J."/>
            <person name="Turnbaugh P.J."/>
            <person name="Mahowald M."/>
            <person name="Liep D."/>
            <person name="Gordon J."/>
        </authorList>
    </citation>
    <scope>NUCLEOTIDE SEQUENCE [LARGE SCALE GENOMIC DNA]</scope>
    <source>
        <strain evidence="1 2">ATCC 29799</strain>
    </source>
</reference>
<dbReference type="Proteomes" id="UP000003639">
    <property type="component" value="Unassembled WGS sequence"/>
</dbReference>
<evidence type="ECO:0000313" key="2">
    <source>
        <dbReference type="Proteomes" id="UP000003639"/>
    </source>
</evidence>
<accession>A6NQI0</accession>
<gene>
    <name evidence="1" type="ORF">BACCAP_00449</name>
</gene>